<dbReference type="PANTHER" id="PTHR18921">
    <property type="entry name" value="MYOSIN HEAVY CHAIN - RELATED"/>
    <property type="match status" value="1"/>
</dbReference>
<feature type="region of interest" description="Disordered" evidence="5">
    <location>
        <begin position="2018"/>
        <end position="2040"/>
    </location>
</feature>
<keyword evidence="2" id="KW-0333">Golgi apparatus</keyword>
<dbReference type="SMART" id="SM00015">
    <property type="entry name" value="IQ"/>
    <property type="match status" value="2"/>
</dbReference>
<feature type="coiled-coil region" evidence="4">
    <location>
        <begin position="892"/>
        <end position="954"/>
    </location>
</feature>
<feature type="region of interest" description="Disordered" evidence="5">
    <location>
        <begin position="570"/>
        <end position="626"/>
    </location>
</feature>
<dbReference type="SUPFAM" id="SSF53474">
    <property type="entry name" value="alpha/beta-Hydrolases"/>
    <property type="match status" value="1"/>
</dbReference>
<dbReference type="eggNOG" id="ENOG502QY4N">
    <property type="taxonomic scope" value="Eukaryota"/>
</dbReference>
<proteinExistence type="predicted"/>
<organism evidence="6">
    <name type="scientific">Aphanomyces invadans</name>
    <dbReference type="NCBI Taxonomy" id="157072"/>
    <lineage>
        <taxon>Eukaryota</taxon>
        <taxon>Sar</taxon>
        <taxon>Stramenopiles</taxon>
        <taxon>Oomycota</taxon>
        <taxon>Saprolegniomycetes</taxon>
        <taxon>Saprolegniales</taxon>
        <taxon>Verrucalvaceae</taxon>
        <taxon>Aphanomyces</taxon>
    </lineage>
</organism>
<evidence type="ECO:0000256" key="1">
    <source>
        <dbReference type="ARBA" id="ARBA00004555"/>
    </source>
</evidence>
<dbReference type="PROSITE" id="PS50096">
    <property type="entry name" value="IQ"/>
    <property type="match status" value="2"/>
</dbReference>
<reference evidence="6" key="1">
    <citation type="submission" date="2013-12" db="EMBL/GenBank/DDBJ databases">
        <title>The Genome Sequence of Aphanomyces invadans NJM9701.</title>
        <authorList>
            <consortium name="The Broad Institute Genomics Platform"/>
            <person name="Russ C."/>
            <person name="Tyler B."/>
            <person name="van West P."/>
            <person name="Dieguez-Uribeondo J."/>
            <person name="Young S.K."/>
            <person name="Zeng Q."/>
            <person name="Gargeya S."/>
            <person name="Fitzgerald M."/>
            <person name="Abouelleil A."/>
            <person name="Alvarado L."/>
            <person name="Chapman S.B."/>
            <person name="Gainer-Dewar J."/>
            <person name="Goldberg J."/>
            <person name="Griggs A."/>
            <person name="Gujja S."/>
            <person name="Hansen M."/>
            <person name="Howarth C."/>
            <person name="Imamovic A."/>
            <person name="Ireland A."/>
            <person name="Larimer J."/>
            <person name="McCowan C."/>
            <person name="Murphy C."/>
            <person name="Pearson M."/>
            <person name="Poon T.W."/>
            <person name="Priest M."/>
            <person name="Roberts A."/>
            <person name="Saif S."/>
            <person name="Shea T."/>
            <person name="Sykes S."/>
            <person name="Wortman J."/>
            <person name="Nusbaum C."/>
            <person name="Birren B."/>
        </authorList>
    </citation>
    <scope>NUCLEOTIDE SEQUENCE [LARGE SCALE GENOMIC DNA]</scope>
    <source>
        <strain evidence="6">NJM9701</strain>
    </source>
</reference>
<dbReference type="EMBL" id="KI914001">
    <property type="protein sequence ID" value="ETV92339.1"/>
    <property type="molecule type" value="Genomic_DNA"/>
</dbReference>
<dbReference type="GeneID" id="20090435"/>
<gene>
    <name evidence="6" type="ORF">H310_13385</name>
</gene>
<feature type="compositionally biased region" description="Polar residues" evidence="5">
    <location>
        <begin position="583"/>
        <end position="597"/>
    </location>
</feature>
<evidence type="ECO:0008006" key="7">
    <source>
        <dbReference type="Google" id="ProtNLM"/>
    </source>
</evidence>
<feature type="compositionally biased region" description="Low complexity" evidence="5">
    <location>
        <begin position="616"/>
        <end position="626"/>
    </location>
</feature>
<feature type="compositionally biased region" description="Low complexity" evidence="5">
    <location>
        <begin position="194"/>
        <end position="204"/>
    </location>
</feature>
<feature type="compositionally biased region" description="Basic residues" evidence="5">
    <location>
        <begin position="2028"/>
        <end position="2039"/>
    </location>
</feature>
<dbReference type="OrthoDB" id="70856at2759"/>
<protein>
    <recommendedName>
        <fullName evidence="7">EF-hand domain-containing protein</fullName>
    </recommendedName>
</protein>
<dbReference type="RefSeq" id="XP_008879090.1">
    <property type="nucleotide sequence ID" value="XM_008880868.1"/>
</dbReference>
<evidence type="ECO:0000256" key="4">
    <source>
        <dbReference type="SAM" id="Coils"/>
    </source>
</evidence>
<dbReference type="GO" id="GO:0007030">
    <property type="term" value="P:Golgi organization"/>
    <property type="evidence" value="ECO:0007669"/>
    <property type="project" value="TreeGrafter"/>
</dbReference>
<feature type="region of interest" description="Disordered" evidence="5">
    <location>
        <begin position="93"/>
        <end position="142"/>
    </location>
</feature>
<evidence type="ECO:0000256" key="3">
    <source>
        <dbReference type="ARBA" id="ARBA00023054"/>
    </source>
</evidence>
<feature type="region of interest" description="Disordered" evidence="5">
    <location>
        <begin position="155"/>
        <end position="222"/>
    </location>
</feature>
<name>A0A024TE96_9STRA</name>
<feature type="region of interest" description="Disordered" evidence="5">
    <location>
        <begin position="698"/>
        <end position="720"/>
    </location>
</feature>
<evidence type="ECO:0000313" key="6">
    <source>
        <dbReference type="EMBL" id="ETV92339.1"/>
    </source>
</evidence>
<dbReference type="GO" id="GO:0031267">
    <property type="term" value="F:small GTPase binding"/>
    <property type="evidence" value="ECO:0007669"/>
    <property type="project" value="TreeGrafter"/>
</dbReference>
<dbReference type="PANTHER" id="PTHR18921:SF2">
    <property type="entry name" value="THYROID RECEPTOR-INTERACTING PROTEIN 11"/>
    <property type="match status" value="1"/>
</dbReference>
<dbReference type="InterPro" id="IPR000048">
    <property type="entry name" value="IQ_motif_EF-hand-BS"/>
</dbReference>
<dbReference type="GO" id="GO:0006888">
    <property type="term" value="P:endoplasmic reticulum to Golgi vesicle-mediated transport"/>
    <property type="evidence" value="ECO:0007669"/>
    <property type="project" value="TreeGrafter"/>
</dbReference>
<dbReference type="Gene3D" id="3.40.50.1820">
    <property type="entry name" value="alpha/beta hydrolase"/>
    <property type="match status" value="1"/>
</dbReference>
<dbReference type="InterPro" id="IPR011992">
    <property type="entry name" value="EF-hand-dom_pair"/>
</dbReference>
<dbReference type="GO" id="GO:0005794">
    <property type="term" value="C:Golgi apparatus"/>
    <property type="evidence" value="ECO:0007669"/>
    <property type="project" value="UniProtKB-SubCell"/>
</dbReference>
<evidence type="ECO:0000256" key="5">
    <source>
        <dbReference type="SAM" id="MobiDB-lite"/>
    </source>
</evidence>
<keyword evidence="3 4" id="KW-0175">Coiled coil</keyword>
<dbReference type="VEuPathDB" id="FungiDB:H310_13385"/>
<evidence type="ECO:0000256" key="2">
    <source>
        <dbReference type="ARBA" id="ARBA00023034"/>
    </source>
</evidence>
<feature type="compositionally biased region" description="Acidic residues" evidence="5">
    <location>
        <begin position="169"/>
        <end position="183"/>
    </location>
</feature>
<sequence>MSQVHLICSEAAATLRELLLTAVQRGISVEDSFGHFDPIGDGVVDLTQFIQGLRTLGIPLRVEAASMLLRQLSDTSTTHLTVQDFHRLCVQLPKRQKKKGPPTSNAKRYKVSSDCAPISPAQQPSTEERVAQAQGLPEWAHDRSKRALKDLQALSKHRKQQLRQVPCDDFSDPMSDDDDEIDGESGQGSGHNGGSSTSVVAPPSSMLPPTPLPETTTDDRPQYQVFSVSDQVALRYAILTAPVDFVDATMQSSGEDQAVEHSKVSRHVRTPKSQLRLKLIIVADVFQTLDAIDAWLVSVFQVYASAKVLVIGHPSRMDSPTTVVNNATLAAWMGQLLTHLDHAREWMAQPKYGTGATPHILVGFGSGASVAAHFTLITAPQQPKLHVLNQALHALVLVNGFCCTEGIKAKIQQLLHGLQSSKHPTEYHQQLAAMLFSDSYLNRASRNQAFIDFFQHRRGFFDESTKRLWVVLLKGVLKHVDLRPVLSNLHIPLFAVHGSDNGWIPPAQVSYFQDKRQLALSFNDAMKSSGGLIHVSWLKAGHELLQERPAFFPQFLDQVVTAAHVAIQQHASPTPDDADVEISPSSGRNASAKSTDVASRLTDGSDDDELRLNQATTDGTPNTTVTPQLLPQVQELYATVGLKGIRQELIDRDIDVPLGNDDQVMWMLHQALVAEAQAARAAEAKTIARKELERQHELQLGRQEDEKRQKKLREQARQQARFQKDAMAFKAREAARLEQQAHAQAEWAERSAMEANDQYSRRREAHDAKLLQWRDTNTNALSTVEALNEEREERQAEQAAIQQGLDRAAHRVELEANLWTLQRQMEASQVTLRGDTEGYGLDGPIRSSEIPAVVRGIQCLIEDVTAIRAQKCTSIAQQAASQAKQRAIQAALDDTNRMHSNLLRVLQRAEDEKVIAKPDAGGTVRLVPATAQGMRLLRDKLNSLHQEMANLTSVAAAATTEVAMFDRMMQSLAVLQKRTDAAMGALQTKAKAILAEANEVLAVLREEQEREAVADAKRLTAIHSTEARVQTIEIELKRVETLTTPFIDTDVYIAGAPQRVDRHILSSNLRAERGRLQESLDVLRAEAVTAKAGRMTMRAQGITLTNDLVSLLKAETMLGAVIAEDQPTQATPLGVPITNSASQPSNFPTQPPHAPPSMAVIRAKGVHDRAVDEMQWVALDRLVSPEHYLSLPEQDIEEMRRNPHYQTSLTAAHVQRLLQLPERINLALPFLKSSAEIHAHKLLRQYTKGDGEGVFNAKDVAFAPPLLIHDLDTAMRKQLGAVVRQKPLETCTPDEQAWRQCDALLNPPASPSDINVLPDQLPFGMSSVEELRHVTTLSQSDHPAWKVLHQHGSLAPPRVVVVHTLADIVAAPEHCTMLVDSNQQAKLMDVAECRLRARQSATHEFRVHTAALHLSISIVFEGKFTSVGYQVGRLAAMLYYMSGDTPTPLGQVLYSDVALNTRESLGRVVLRHQPAQVPIAQGTYHIVVGCPSDTKYSIVVNCHLVSPVGDFVKHAKQLALTYQARLPVGRQEIAAHWQSMRLAERKLNLVKDAAADAMAKAKEAEVTVASLHELLHSSGTSSEGATESSNRTHILAKIREADRIFTKQCKLHTIRLEECRDIQKALTHLASLHADLLLERARLEQALREYRDFLPDATGRVEGHTAGFKIGYALGAEYHAIKTAKMRWRDLSALKSQLRTLLTSAQRVRRKYKNDRLSLNPTERQWVLLDRIRFPDFYLWEQEAVHASDLLHESTLAPPGMELTAQEKALLTWTAPDLERVLTAPVNQLRSKELQLRKTMLVFRDTKVSAVPAALLASWRTKAPGDLKPEQREWVAVERVLHPDLYSSKLAPAIPTHWTKEKLLALIQTPEEQISILPPKERHLRDLMWHYDNAYCVEVVAPKTVPVTYHAIAHNQQGMKVEVDVDMRCRLVQQELDRAMSNPNDMMDSAILHSAPQRFPTHVLRLELEKELDRLLLAQLYEREVAEWNALAASLDIPEHDGDSSDSDPEADIARLAKAAAKQPSGAKKPKPSFQKQKRALQDALVPKTIEQEQLQLEREQLGPNGCMACKSTPCTWIPYLGDRVATIEHRVHLLQDEIERVKRSKESIVSSTMCLAAVRSGGGAVALRKMDLFAELTLECRVWEKHLRLRAIDTELHATYNWPGDHFETVALHGFTQMQQTEKVKAALTREQNSLVAHLVSYEVMEDILEYMLEGWVFGERESHRKVQGYVPSVYTHGPLTVHTLRSMASLRPDTLAADATDLKDITDAKAKFGTPFEKWTPIEVDAQAAQRRGKAVQAGTSVARCVDHDGERWVDEDRSLGSSVATVLNETEQALKFGLFCMTLMYFRGLSLLQKQKKAWNTQASHTTKDAPIKPTALQVERSKQAARQRQLDVANAKAKVGRDRKHLREQERMAAYRHKLYAQHRLAKQEAHACTQIQRVFRGFLGRGAAAKWKLRRAELEALMALEEAAATTMQRAYRGRLGRLAAEARRIELAEFIAQIRAEEAIVEEEEYWKRHMSERLRRRINGFLQRKAA</sequence>
<comment type="subcellular location">
    <subcellularLocation>
        <location evidence="1">Golgi apparatus</location>
    </subcellularLocation>
</comment>
<dbReference type="SUPFAM" id="SSF47473">
    <property type="entry name" value="EF-hand"/>
    <property type="match status" value="1"/>
</dbReference>
<dbReference type="InterPro" id="IPR029058">
    <property type="entry name" value="AB_hydrolase_fold"/>
</dbReference>
<accession>A0A024TE96</accession>
<dbReference type="STRING" id="157072.A0A024TE96"/>
<feature type="compositionally biased region" description="Basic and acidic residues" evidence="5">
    <location>
        <begin position="698"/>
        <end position="716"/>
    </location>
</feature>